<dbReference type="OrthoDB" id="2144046at2"/>
<reference evidence="2 3" key="1">
    <citation type="journal article" date="2015" name="Genome Announc.">
        <title>Expanding the biotechnology potential of lactobacilli through comparative genomics of 213 strains and associated genera.</title>
        <authorList>
            <person name="Sun Z."/>
            <person name="Harris H.M."/>
            <person name="McCann A."/>
            <person name="Guo C."/>
            <person name="Argimon S."/>
            <person name="Zhang W."/>
            <person name="Yang X."/>
            <person name="Jeffery I.B."/>
            <person name="Cooney J.C."/>
            <person name="Kagawa T.F."/>
            <person name="Liu W."/>
            <person name="Song Y."/>
            <person name="Salvetti E."/>
            <person name="Wrobel A."/>
            <person name="Rasinkangas P."/>
            <person name="Parkhill J."/>
            <person name="Rea M.C."/>
            <person name="O'Sullivan O."/>
            <person name="Ritari J."/>
            <person name="Douillard F.P."/>
            <person name="Paul Ross R."/>
            <person name="Yang R."/>
            <person name="Briner A.E."/>
            <person name="Felis G.E."/>
            <person name="de Vos W.M."/>
            <person name="Barrangou R."/>
            <person name="Klaenhammer T.R."/>
            <person name="Caufield P.W."/>
            <person name="Cui Y."/>
            <person name="Zhang H."/>
            <person name="O'Toole P.W."/>
        </authorList>
    </citation>
    <scope>NUCLEOTIDE SEQUENCE [LARGE SCALE GENOMIC DNA]</scope>
    <source>
        <strain evidence="2 3">DSM 17757</strain>
    </source>
</reference>
<gene>
    <name evidence="2" type="ORF">IV80_GL000261</name>
</gene>
<evidence type="ECO:0000313" key="2">
    <source>
        <dbReference type="EMBL" id="KRN67717.1"/>
    </source>
</evidence>
<accession>A0A0R2IXI6</accession>
<dbReference type="Pfam" id="PF11240">
    <property type="entry name" value="DUF3042"/>
    <property type="match status" value="1"/>
</dbReference>
<dbReference type="STRING" id="319652.IV80_GL000261"/>
<evidence type="ECO:0000313" key="3">
    <source>
        <dbReference type="Proteomes" id="UP000051568"/>
    </source>
</evidence>
<name>A0A0R2IXI6_9LACO</name>
<proteinExistence type="predicted"/>
<feature type="compositionally biased region" description="Basic and acidic residues" evidence="1">
    <location>
        <begin position="37"/>
        <end position="46"/>
    </location>
</feature>
<dbReference type="RefSeq" id="WP_083490468.1">
    <property type="nucleotide sequence ID" value="NZ_BJVH01000001.1"/>
</dbReference>
<dbReference type="InterPro" id="IPR021402">
    <property type="entry name" value="DUF3042"/>
</dbReference>
<dbReference type="Proteomes" id="UP000051568">
    <property type="component" value="Unassembled WGS sequence"/>
</dbReference>
<dbReference type="AlphaFoldDB" id="A0A0R2IXI6"/>
<sequence>MKNFTKGFIVGGLSVVGAAGAALYTFHKIIVQPIEEQENRAAENRKRAMRKQRSAHNG</sequence>
<evidence type="ECO:0008006" key="4">
    <source>
        <dbReference type="Google" id="ProtNLM"/>
    </source>
</evidence>
<feature type="region of interest" description="Disordered" evidence="1">
    <location>
        <begin position="37"/>
        <end position="58"/>
    </location>
</feature>
<feature type="compositionally biased region" description="Basic residues" evidence="1">
    <location>
        <begin position="47"/>
        <end position="58"/>
    </location>
</feature>
<comment type="caution">
    <text evidence="2">The sequence shown here is derived from an EMBL/GenBank/DDBJ whole genome shotgun (WGS) entry which is preliminary data.</text>
</comment>
<protein>
    <recommendedName>
        <fullName evidence="4">DUF3042 domain-containing protein</fullName>
    </recommendedName>
</protein>
<dbReference type="EMBL" id="JQBR01000001">
    <property type="protein sequence ID" value="KRN67717.1"/>
    <property type="molecule type" value="Genomic_DNA"/>
</dbReference>
<keyword evidence="3" id="KW-1185">Reference proteome</keyword>
<organism evidence="2 3">
    <name type="scientific">Pediococcus cellicola</name>
    <dbReference type="NCBI Taxonomy" id="319652"/>
    <lineage>
        <taxon>Bacteria</taxon>
        <taxon>Bacillati</taxon>
        <taxon>Bacillota</taxon>
        <taxon>Bacilli</taxon>
        <taxon>Lactobacillales</taxon>
        <taxon>Lactobacillaceae</taxon>
        <taxon>Pediococcus</taxon>
    </lineage>
</organism>
<evidence type="ECO:0000256" key="1">
    <source>
        <dbReference type="SAM" id="MobiDB-lite"/>
    </source>
</evidence>
<dbReference type="PATRIC" id="fig|319652.3.peg.263"/>